<gene>
    <name evidence="2" type="ORF">N7380_01495</name>
</gene>
<dbReference type="Proteomes" id="UP001158058">
    <property type="component" value="Unassembled WGS sequence"/>
</dbReference>
<sequence length="368" mass="41024">MKSLFILGTRGVPAQHGGFETFAEKLSLYLVGQGWQVTVYCQEDAGEGLWESTWEGVQRIHIPVSQGGALGTIIFDLKATWHALSQRGLFLTLGYNTAIFNLLQRLKGQVNVINMDGIEWRREKWGAIAKTWFWLNERIGCWVGNHLVADHPQIKAHLATRVSQDKITMIPYGGDEVVAADAALLQRYGLEPGRFSVIIARPEPENSFLEMVRAFSARERGHKLVVLGNFQPDSNTYHRQVMQAASAEVVFPGAIYEAPVVQALRYFARFYLHGHRVGGTNPSLVEALGAGCAVIAHDNHFNRWVAGEGAAYFDGEAACAALFDRLLVDDTALQAMKAASGVRFQQCFTWPQVLAEYEQLLEQWYPAE</sequence>
<dbReference type="GO" id="GO:0016757">
    <property type="term" value="F:glycosyltransferase activity"/>
    <property type="evidence" value="ECO:0007669"/>
    <property type="project" value="TreeGrafter"/>
</dbReference>
<reference evidence="2" key="1">
    <citation type="submission" date="2022-09" db="EMBL/GenBank/DDBJ databases">
        <title>Intensive care unit water sources are persistently colonized with multi-drug resistant bacteria and are the site of extensive horizontal gene transfer of antibiotic resistance genes.</title>
        <authorList>
            <person name="Diorio-Toth L."/>
        </authorList>
    </citation>
    <scope>NUCLEOTIDE SEQUENCE</scope>
    <source>
        <strain evidence="2">GD04146</strain>
    </source>
</reference>
<dbReference type="PANTHER" id="PTHR46401:SF8">
    <property type="entry name" value="BLL6006 PROTEIN"/>
    <property type="match status" value="1"/>
</dbReference>
<dbReference type="PANTHER" id="PTHR46401">
    <property type="entry name" value="GLYCOSYLTRANSFERASE WBBK-RELATED"/>
    <property type="match status" value="1"/>
</dbReference>
<protein>
    <submittedName>
        <fullName evidence="2">DUF1972 domain-containing protein</fullName>
    </submittedName>
</protein>
<dbReference type="SUPFAM" id="SSF53756">
    <property type="entry name" value="UDP-Glycosyltransferase/glycogen phosphorylase"/>
    <property type="match status" value="1"/>
</dbReference>
<dbReference type="EMBL" id="JAODZF010000001">
    <property type="protein sequence ID" value="MDH0140975.1"/>
    <property type="molecule type" value="Genomic_DNA"/>
</dbReference>
<dbReference type="Gene3D" id="3.40.50.2000">
    <property type="entry name" value="Glycogen Phosphorylase B"/>
    <property type="match status" value="2"/>
</dbReference>
<dbReference type="Pfam" id="PF09314">
    <property type="entry name" value="DUF1972"/>
    <property type="match status" value="1"/>
</dbReference>
<dbReference type="AlphaFoldDB" id="A0AB73HUQ2"/>
<dbReference type="RefSeq" id="WP_279999375.1">
    <property type="nucleotide sequence ID" value="NZ_JAODZF010000001.1"/>
</dbReference>
<feature type="domain" description="DUF1972" evidence="1">
    <location>
        <begin position="1"/>
        <end position="175"/>
    </location>
</feature>
<organism evidence="2 3">
    <name type="scientific">Aquipseudomonas alcaligenes</name>
    <name type="common">Pseudomonas alcaligenes</name>
    <dbReference type="NCBI Taxonomy" id="43263"/>
    <lineage>
        <taxon>Bacteria</taxon>
        <taxon>Pseudomonadati</taxon>
        <taxon>Pseudomonadota</taxon>
        <taxon>Gammaproteobacteria</taxon>
        <taxon>Pseudomonadales</taxon>
        <taxon>Pseudomonadaceae</taxon>
        <taxon>Aquipseudomonas</taxon>
    </lineage>
</organism>
<proteinExistence type="predicted"/>
<comment type="caution">
    <text evidence="2">The sequence shown here is derived from an EMBL/GenBank/DDBJ whole genome shotgun (WGS) entry which is preliminary data.</text>
</comment>
<evidence type="ECO:0000313" key="2">
    <source>
        <dbReference type="EMBL" id="MDH0140975.1"/>
    </source>
</evidence>
<evidence type="ECO:0000259" key="1">
    <source>
        <dbReference type="Pfam" id="PF09314"/>
    </source>
</evidence>
<accession>A0AB73HUQ2</accession>
<name>A0AB73HUQ2_AQUAC</name>
<evidence type="ECO:0000313" key="3">
    <source>
        <dbReference type="Proteomes" id="UP001158058"/>
    </source>
</evidence>
<dbReference type="InterPro" id="IPR015393">
    <property type="entry name" value="DUF1972"/>
</dbReference>